<evidence type="ECO:0000313" key="8">
    <source>
        <dbReference type="EMBL" id="AOS65872.1"/>
    </source>
</evidence>
<evidence type="ECO:0000256" key="3">
    <source>
        <dbReference type="ARBA" id="ARBA00023082"/>
    </source>
</evidence>
<dbReference type="SUPFAM" id="SSF88946">
    <property type="entry name" value="Sigma2 domain of RNA polymerase sigma factors"/>
    <property type="match status" value="1"/>
</dbReference>
<evidence type="ECO:0000259" key="7">
    <source>
        <dbReference type="Pfam" id="PF04542"/>
    </source>
</evidence>
<keyword evidence="4" id="KW-0238">DNA-binding</keyword>
<evidence type="ECO:0000256" key="5">
    <source>
        <dbReference type="ARBA" id="ARBA00023163"/>
    </source>
</evidence>
<organism evidence="8 9">
    <name type="scientific">Actinoalloteichus hymeniacidonis</name>
    <dbReference type="NCBI Taxonomy" id="340345"/>
    <lineage>
        <taxon>Bacteria</taxon>
        <taxon>Bacillati</taxon>
        <taxon>Actinomycetota</taxon>
        <taxon>Actinomycetes</taxon>
        <taxon>Pseudonocardiales</taxon>
        <taxon>Pseudonocardiaceae</taxon>
        <taxon>Actinoalloteichus</taxon>
    </lineage>
</organism>
<name>A0AAC9HUQ1_9PSEU</name>
<dbReference type="EMBL" id="CP014859">
    <property type="protein sequence ID" value="AOS65872.1"/>
    <property type="molecule type" value="Genomic_DNA"/>
</dbReference>
<dbReference type="KEGG" id="ahm:TL08_25480"/>
<evidence type="ECO:0000313" key="9">
    <source>
        <dbReference type="Proteomes" id="UP000095210"/>
    </source>
</evidence>
<evidence type="ECO:0000256" key="1">
    <source>
        <dbReference type="ARBA" id="ARBA00010641"/>
    </source>
</evidence>
<dbReference type="SUPFAM" id="SSF88659">
    <property type="entry name" value="Sigma3 and sigma4 domains of RNA polymerase sigma factors"/>
    <property type="match status" value="1"/>
</dbReference>
<evidence type="ECO:0000256" key="4">
    <source>
        <dbReference type="ARBA" id="ARBA00023125"/>
    </source>
</evidence>
<protein>
    <submittedName>
        <fullName evidence="8">RNA polymerase sigma factor, sigma-70 family</fullName>
    </submittedName>
</protein>
<dbReference type="AlphaFoldDB" id="A0AAC9HUQ1"/>
<dbReference type="PANTHER" id="PTHR43133">
    <property type="entry name" value="RNA POLYMERASE ECF-TYPE SIGMA FACTO"/>
    <property type="match status" value="1"/>
</dbReference>
<dbReference type="GO" id="GO:0016987">
    <property type="term" value="F:sigma factor activity"/>
    <property type="evidence" value="ECO:0007669"/>
    <property type="project" value="UniProtKB-KW"/>
</dbReference>
<evidence type="ECO:0000256" key="6">
    <source>
        <dbReference type="SAM" id="MobiDB-lite"/>
    </source>
</evidence>
<feature type="domain" description="RNA polymerase sigma-70 region 2" evidence="7">
    <location>
        <begin position="28"/>
        <end position="95"/>
    </location>
</feature>
<feature type="region of interest" description="Disordered" evidence="6">
    <location>
        <begin position="94"/>
        <end position="121"/>
    </location>
</feature>
<dbReference type="Proteomes" id="UP000095210">
    <property type="component" value="Chromosome"/>
</dbReference>
<evidence type="ECO:0000256" key="2">
    <source>
        <dbReference type="ARBA" id="ARBA00023015"/>
    </source>
</evidence>
<dbReference type="InterPro" id="IPR039425">
    <property type="entry name" value="RNA_pol_sigma-70-like"/>
</dbReference>
<accession>A0AAC9HUQ1</accession>
<dbReference type="InterPro" id="IPR013325">
    <property type="entry name" value="RNA_pol_sigma_r2"/>
</dbReference>
<reference evidence="9" key="1">
    <citation type="submission" date="2016-03" db="EMBL/GenBank/DDBJ databases">
        <title>Complete genome sequence of the type strain Actinoalloteichus hymeniacidonis DSM 45092.</title>
        <authorList>
            <person name="Schaffert L."/>
            <person name="Albersmeier A."/>
            <person name="Winkler A."/>
            <person name="Kalinowski J."/>
            <person name="Zotchev S."/>
            <person name="Ruckert C."/>
        </authorList>
    </citation>
    <scope>NUCLEOTIDE SEQUENCE [LARGE SCALE GENOMIC DNA]</scope>
    <source>
        <strain evidence="9">HPA177(T) (DSM 45092(T))</strain>
    </source>
</reference>
<dbReference type="GO" id="GO:0003677">
    <property type="term" value="F:DNA binding"/>
    <property type="evidence" value="ECO:0007669"/>
    <property type="project" value="UniProtKB-KW"/>
</dbReference>
<comment type="similarity">
    <text evidence="1">Belongs to the sigma-70 factor family. ECF subfamily.</text>
</comment>
<dbReference type="RefSeq" id="WP_236750404.1">
    <property type="nucleotide sequence ID" value="NZ_CP014859.1"/>
</dbReference>
<dbReference type="NCBIfam" id="TIGR02937">
    <property type="entry name" value="sigma70-ECF"/>
    <property type="match status" value="1"/>
</dbReference>
<keyword evidence="2" id="KW-0805">Transcription regulation</keyword>
<keyword evidence="9" id="KW-1185">Reference proteome</keyword>
<sequence>MRPHASPQDIEELVRRAIAGDSTAWQDLVQRYSRMVWSVARAYRLGHADALDVCQFTWLRLTERLASLREPRKLPGWLTTTARNESLRLLARRQREQPWEEVPAAPPDKTESSNDTTPENTVLSAEQDRALWQAFAGLPARCRTLLQTMAFHPDLTYAQVGDRLRMPANSVGPTRSRCLASLRELLSEDSRPRTTGKPIAMSGRAGATHSEVAR</sequence>
<dbReference type="GO" id="GO:0006352">
    <property type="term" value="P:DNA-templated transcription initiation"/>
    <property type="evidence" value="ECO:0007669"/>
    <property type="project" value="InterPro"/>
</dbReference>
<dbReference type="PANTHER" id="PTHR43133:SF8">
    <property type="entry name" value="RNA POLYMERASE SIGMA FACTOR HI_1459-RELATED"/>
    <property type="match status" value="1"/>
</dbReference>
<keyword evidence="5" id="KW-0804">Transcription</keyword>
<dbReference type="Gene3D" id="1.10.10.10">
    <property type="entry name" value="Winged helix-like DNA-binding domain superfamily/Winged helix DNA-binding domain"/>
    <property type="match status" value="1"/>
</dbReference>
<dbReference type="Pfam" id="PF04542">
    <property type="entry name" value="Sigma70_r2"/>
    <property type="match status" value="1"/>
</dbReference>
<keyword evidence="3" id="KW-0731">Sigma factor</keyword>
<dbReference type="InterPro" id="IPR036388">
    <property type="entry name" value="WH-like_DNA-bd_sf"/>
</dbReference>
<dbReference type="InterPro" id="IPR013324">
    <property type="entry name" value="RNA_pol_sigma_r3/r4-like"/>
</dbReference>
<dbReference type="Gene3D" id="1.10.1740.10">
    <property type="match status" value="1"/>
</dbReference>
<gene>
    <name evidence="8" type="ORF">TL08_25480</name>
</gene>
<dbReference type="InterPro" id="IPR007627">
    <property type="entry name" value="RNA_pol_sigma70_r2"/>
</dbReference>
<proteinExistence type="inferred from homology"/>
<feature type="region of interest" description="Disordered" evidence="6">
    <location>
        <begin position="187"/>
        <end position="214"/>
    </location>
</feature>
<dbReference type="InterPro" id="IPR014284">
    <property type="entry name" value="RNA_pol_sigma-70_dom"/>
</dbReference>